<dbReference type="InParanoid" id="K2RBX5"/>
<sequence>MLSSFFLRWFNVRLPSPSLLLLAPQQLPDWLTIIPPAAELHDDQPGVSNGRSWGMPVDDYVEQTISGLKQGKLDVPVGTSVLSYDKVEAARSEARQGLLSALAKSS</sequence>
<comment type="caution">
    <text evidence="1">The sequence shown here is derived from an EMBL/GenBank/DDBJ whole genome shotgun (WGS) entry which is preliminary data.</text>
</comment>
<dbReference type="VEuPathDB" id="FungiDB:MPH_12506"/>
<evidence type="ECO:0000313" key="1">
    <source>
        <dbReference type="EMBL" id="EKG10407.1"/>
    </source>
</evidence>
<dbReference type="Proteomes" id="UP000007129">
    <property type="component" value="Unassembled WGS sequence"/>
</dbReference>
<organism evidence="1 2">
    <name type="scientific">Macrophomina phaseolina (strain MS6)</name>
    <name type="common">Charcoal rot fungus</name>
    <dbReference type="NCBI Taxonomy" id="1126212"/>
    <lineage>
        <taxon>Eukaryota</taxon>
        <taxon>Fungi</taxon>
        <taxon>Dikarya</taxon>
        <taxon>Ascomycota</taxon>
        <taxon>Pezizomycotina</taxon>
        <taxon>Dothideomycetes</taxon>
        <taxon>Dothideomycetes incertae sedis</taxon>
        <taxon>Botryosphaeriales</taxon>
        <taxon>Botryosphaeriaceae</taxon>
        <taxon>Macrophomina</taxon>
    </lineage>
</organism>
<accession>K2RBX5</accession>
<name>K2RBX5_MACPH</name>
<dbReference type="EMBL" id="AHHD01000518">
    <property type="protein sequence ID" value="EKG10407.1"/>
    <property type="molecule type" value="Genomic_DNA"/>
</dbReference>
<proteinExistence type="predicted"/>
<protein>
    <submittedName>
        <fullName evidence="1">Uncharacterized protein</fullName>
    </submittedName>
</protein>
<reference evidence="1 2" key="1">
    <citation type="journal article" date="2012" name="BMC Genomics">
        <title>Tools to kill: Genome of one of the most destructive plant pathogenic fungi Macrophomina phaseolina.</title>
        <authorList>
            <person name="Islam M.S."/>
            <person name="Haque M.S."/>
            <person name="Islam M.M."/>
            <person name="Emdad E.M."/>
            <person name="Halim A."/>
            <person name="Hossen Q.M.M."/>
            <person name="Hossain M.Z."/>
            <person name="Ahmed B."/>
            <person name="Rahim S."/>
            <person name="Rahman M.S."/>
            <person name="Alam M.M."/>
            <person name="Hou S."/>
            <person name="Wan X."/>
            <person name="Saito J.A."/>
            <person name="Alam M."/>
        </authorList>
    </citation>
    <scope>NUCLEOTIDE SEQUENCE [LARGE SCALE GENOMIC DNA]</scope>
    <source>
        <strain evidence="1 2">MS6</strain>
    </source>
</reference>
<gene>
    <name evidence="1" type="ORF">MPH_12506</name>
</gene>
<evidence type="ECO:0000313" key="2">
    <source>
        <dbReference type="Proteomes" id="UP000007129"/>
    </source>
</evidence>
<dbReference type="HOGENOM" id="CLU_2223754_0_0_1"/>
<dbReference type="AlphaFoldDB" id="K2RBX5"/>